<name>A0A964E5Z0_9PROT</name>
<dbReference type="InterPro" id="IPR003795">
    <property type="entry name" value="DUF192"/>
</dbReference>
<accession>A0A964E5Z0</accession>
<dbReference type="PANTHER" id="PTHR37953:SF1">
    <property type="entry name" value="UPF0127 PROTEIN MJ1496"/>
    <property type="match status" value="1"/>
</dbReference>
<gene>
    <name evidence="1" type="ORF">ACELLULO517_22055</name>
</gene>
<sequence>MTPLRKSPLAWAFAPALLLVLCGGYLKMSERPQRGLPEKAITVTNGRGAVVRFVVEMAVTPSEREKGLMFRRSLAANSGMLFMFPKAEVVDFWMKDTILPLDMIFIRANGVVDSIARDQPAFSLANTFSAGPVIAALEIPAGSSDRLGLKAGEKVTGFGSRLPPL</sequence>
<keyword evidence="2" id="KW-1185">Reference proteome</keyword>
<dbReference type="AlphaFoldDB" id="A0A964E5Z0"/>
<proteinExistence type="predicted"/>
<reference evidence="1 2" key="1">
    <citation type="journal article" date="2021" name="Microorganisms">
        <title>Acidisoma silvae sp. nov. and Acidisomacellulosilytica sp. nov., Two Acidophilic Bacteria Isolated from Decaying Wood, Hydrolyzing Cellulose and Producing Poly-3-hydroxybutyrate.</title>
        <authorList>
            <person name="Mieszkin S."/>
            <person name="Pouder E."/>
            <person name="Uroz S."/>
            <person name="Simon-Colin C."/>
            <person name="Alain K."/>
        </authorList>
    </citation>
    <scope>NUCLEOTIDE SEQUENCE [LARGE SCALE GENOMIC DNA]</scope>
    <source>
        <strain evidence="1 2">HW T5.17</strain>
    </source>
</reference>
<dbReference type="EMBL" id="JAESVA010000010">
    <property type="protein sequence ID" value="MCB8882947.1"/>
    <property type="molecule type" value="Genomic_DNA"/>
</dbReference>
<comment type="caution">
    <text evidence="1">The sequence shown here is derived from an EMBL/GenBank/DDBJ whole genome shotgun (WGS) entry which is preliminary data.</text>
</comment>
<evidence type="ECO:0000313" key="1">
    <source>
        <dbReference type="EMBL" id="MCB8882947.1"/>
    </source>
</evidence>
<organism evidence="1 2">
    <name type="scientific">Acidisoma cellulosilyticum</name>
    <dbReference type="NCBI Taxonomy" id="2802395"/>
    <lineage>
        <taxon>Bacteria</taxon>
        <taxon>Pseudomonadati</taxon>
        <taxon>Pseudomonadota</taxon>
        <taxon>Alphaproteobacteria</taxon>
        <taxon>Acetobacterales</taxon>
        <taxon>Acidocellaceae</taxon>
        <taxon>Acidisoma</taxon>
    </lineage>
</organism>
<dbReference type="Pfam" id="PF02643">
    <property type="entry name" value="DUF192"/>
    <property type="match status" value="1"/>
</dbReference>
<dbReference type="Proteomes" id="UP000721844">
    <property type="component" value="Unassembled WGS sequence"/>
</dbReference>
<dbReference type="Gene3D" id="2.60.120.1140">
    <property type="entry name" value="Protein of unknown function DUF192"/>
    <property type="match status" value="1"/>
</dbReference>
<dbReference type="RefSeq" id="WP_227309605.1">
    <property type="nucleotide sequence ID" value="NZ_JAESVA010000010.1"/>
</dbReference>
<evidence type="ECO:0000313" key="2">
    <source>
        <dbReference type="Proteomes" id="UP000721844"/>
    </source>
</evidence>
<dbReference type="PANTHER" id="PTHR37953">
    <property type="entry name" value="UPF0127 PROTEIN MJ1496"/>
    <property type="match status" value="1"/>
</dbReference>
<protein>
    <submittedName>
        <fullName evidence="1">DUF192 domain-containing protein</fullName>
    </submittedName>
</protein>
<dbReference type="InterPro" id="IPR038695">
    <property type="entry name" value="Saro_0823-like_sf"/>
</dbReference>